<dbReference type="InterPro" id="IPR029058">
    <property type="entry name" value="AB_hydrolase_fold"/>
</dbReference>
<gene>
    <name evidence="3" type="ORF">OAUR00152_LOCUS12110</name>
</gene>
<feature type="compositionally biased region" description="Basic residues" evidence="1">
    <location>
        <begin position="434"/>
        <end position="446"/>
    </location>
</feature>
<reference evidence="3" key="1">
    <citation type="submission" date="2021-01" db="EMBL/GenBank/DDBJ databases">
        <authorList>
            <person name="Corre E."/>
            <person name="Pelletier E."/>
            <person name="Niang G."/>
            <person name="Scheremetjew M."/>
            <person name="Finn R."/>
            <person name="Kale V."/>
            <person name="Holt S."/>
            <person name="Cochrane G."/>
            <person name="Meng A."/>
            <person name="Brown T."/>
            <person name="Cohen L."/>
        </authorList>
    </citation>
    <scope>NUCLEOTIDE SEQUENCE</scope>
    <source>
        <strain evidence="3">Isolate 1302-5</strain>
    </source>
</reference>
<dbReference type="Gene3D" id="3.40.50.1820">
    <property type="entry name" value="alpha/beta hydrolase"/>
    <property type="match status" value="1"/>
</dbReference>
<feature type="compositionally biased region" description="Basic and acidic residues" evidence="1">
    <location>
        <begin position="447"/>
        <end position="458"/>
    </location>
</feature>
<sequence>MKQSARKIALCITLLLFPVIGSGAFSLSRSECSSVLPKTTVAKRSWTRNSHSLICPPDFGLYALSNSEEESLPLSLRTRTESFVLDKNGASVRRRRWRSNLTGRKASEKKQRGDIRYKGLMFEYNSDEIILGSDASKGEDTIGVMLIHPIGVGISRWYFHRLLLALESYFSDRSTSRSGGSSSGQQYRYVFIAPDLVGSGTCSNPHPVYSRKPDSESVVKEEELNELPLFNISDWSDQVLNLMGKYERGEVCESDQHLGMRPSVQKWCIVANGGCSPIALQVAARRKEELRSGKLANSPVTNVVLSAPPRLPFFLESADPAKVRKSFKTLCGISGKAFWWYALRNKGSFIQKFSEKNLVARPENLGERWTHNCLEAALMHGGRTRYSTFGFLAGALQDGCGASLNELKGDPFSDVQIDLIRGGDKQPNRAKSWFWKKKRQNNKKKERGKDSSSDDHPSPSESRQLAFRNFLQENGNGGKERTIGGRISLAHEDAEGYAAALIDLIGDI</sequence>
<dbReference type="EMBL" id="HBKQ01017908">
    <property type="protein sequence ID" value="CAE2231469.1"/>
    <property type="molecule type" value="Transcribed_RNA"/>
</dbReference>
<accession>A0A7S4IJV2</accession>
<proteinExistence type="predicted"/>
<name>A0A7S4IJV2_9STRA</name>
<evidence type="ECO:0000313" key="3">
    <source>
        <dbReference type="EMBL" id="CAE2231469.1"/>
    </source>
</evidence>
<feature type="signal peptide" evidence="2">
    <location>
        <begin position="1"/>
        <end position="24"/>
    </location>
</feature>
<feature type="chain" id="PRO_5031487369" evidence="2">
    <location>
        <begin position="25"/>
        <end position="508"/>
    </location>
</feature>
<keyword evidence="2" id="KW-0732">Signal</keyword>
<evidence type="ECO:0000256" key="1">
    <source>
        <dbReference type="SAM" id="MobiDB-lite"/>
    </source>
</evidence>
<protein>
    <submittedName>
        <fullName evidence="3">Uncharacterized protein</fullName>
    </submittedName>
</protein>
<evidence type="ECO:0000256" key="2">
    <source>
        <dbReference type="SAM" id="SignalP"/>
    </source>
</evidence>
<dbReference type="AlphaFoldDB" id="A0A7S4IJV2"/>
<organism evidence="3">
    <name type="scientific">Odontella aurita</name>
    <dbReference type="NCBI Taxonomy" id="265563"/>
    <lineage>
        <taxon>Eukaryota</taxon>
        <taxon>Sar</taxon>
        <taxon>Stramenopiles</taxon>
        <taxon>Ochrophyta</taxon>
        <taxon>Bacillariophyta</taxon>
        <taxon>Mediophyceae</taxon>
        <taxon>Biddulphiophycidae</taxon>
        <taxon>Eupodiscales</taxon>
        <taxon>Odontellaceae</taxon>
        <taxon>Odontella</taxon>
    </lineage>
</organism>
<feature type="region of interest" description="Disordered" evidence="1">
    <location>
        <begin position="421"/>
        <end position="463"/>
    </location>
</feature>